<dbReference type="KEGG" id="hbq:QI031_21385"/>
<dbReference type="PANTHER" id="PTHR42769">
    <property type="entry name" value="SUPEROXIDE DISMUTASE"/>
    <property type="match status" value="1"/>
</dbReference>
<evidence type="ECO:0000256" key="6">
    <source>
        <dbReference type="ARBA" id="ARBA00049204"/>
    </source>
</evidence>
<dbReference type="AlphaFoldDB" id="A0AAJ6NPQ6"/>
<dbReference type="GO" id="GO:0004784">
    <property type="term" value="F:superoxide dismutase activity"/>
    <property type="evidence" value="ECO:0007669"/>
    <property type="project" value="UniProtKB-EC"/>
</dbReference>
<dbReference type="Pfam" id="PF02777">
    <property type="entry name" value="Sod_Fe_C"/>
    <property type="match status" value="1"/>
</dbReference>
<dbReference type="FunFam" id="1.10.287.990:FF:000002">
    <property type="entry name" value="Superoxide dismutase"/>
    <property type="match status" value="1"/>
</dbReference>
<organism evidence="11 12">
    <name type="scientific">Halotia branconii CENA392</name>
    <dbReference type="NCBI Taxonomy" id="1539056"/>
    <lineage>
        <taxon>Bacteria</taxon>
        <taxon>Bacillati</taxon>
        <taxon>Cyanobacteriota</taxon>
        <taxon>Cyanophyceae</taxon>
        <taxon>Nostocales</taxon>
        <taxon>Nodulariaceae</taxon>
        <taxon>Halotia</taxon>
    </lineage>
</organism>
<dbReference type="InterPro" id="IPR036314">
    <property type="entry name" value="SOD_C_sf"/>
</dbReference>
<dbReference type="EMBL" id="CP124543">
    <property type="protein sequence ID" value="WGV24322.1"/>
    <property type="molecule type" value="Genomic_DNA"/>
</dbReference>
<protein>
    <recommendedName>
        <fullName evidence="8">Superoxide dismutase</fullName>
        <ecNumber evidence="8">1.15.1.1</ecNumber>
    </recommendedName>
</protein>
<comment type="similarity">
    <text evidence="1 8">Belongs to the iron/manganese superoxide dismutase family.</text>
</comment>
<feature type="binding site" evidence="7">
    <location>
        <position position="80"/>
    </location>
    <ligand>
        <name>Mn(2+)</name>
        <dbReference type="ChEBI" id="CHEBI:29035"/>
    </ligand>
</feature>
<evidence type="ECO:0000313" key="12">
    <source>
        <dbReference type="Proteomes" id="UP001223520"/>
    </source>
</evidence>
<keyword evidence="5" id="KW-0408">Iron</keyword>
<keyword evidence="4 8" id="KW-0560">Oxidoreductase</keyword>
<dbReference type="Gene3D" id="3.55.40.20">
    <property type="entry name" value="Iron/manganese superoxide dismutase, C-terminal domain"/>
    <property type="match status" value="1"/>
</dbReference>
<evidence type="ECO:0000256" key="8">
    <source>
        <dbReference type="RuleBase" id="RU000414"/>
    </source>
</evidence>
<evidence type="ECO:0000256" key="2">
    <source>
        <dbReference type="ARBA" id="ARBA00011738"/>
    </source>
</evidence>
<comment type="subunit">
    <text evidence="2">Homodimer.</text>
</comment>
<evidence type="ECO:0000256" key="7">
    <source>
        <dbReference type="PIRSR" id="PIRSR000349-1"/>
    </source>
</evidence>
<evidence type="ECO:0000256" key="4">
    <source>
        <dbReference type="ARBA" id="ARBA00023002"/>
    </source>
</evidence>
<dbReference type="GO" id="GO:0005737">
    <property type="term" value="C:cytoplasm"/>
    <property type="evidence" value="ECO:0007669"/>
    <property type="project" value="UniProtKB-ARBA"/>
</dbReference>
<dbReference type="GO" id="GO:0046872">
    <property type="term" value="F:metal ion binding"/>
    <property type="evidence" value="ECO:0007669"/>
    <property type="project" value="UniProtKB-KW"/>
</dbReference>
<gene>
    <name evidence="11" type="ORF">QI031_21385</name>
</gene>
<evidence type="ECO:0000313" key="11">
    <source>
        <dbReference type="EMBL" id="WGV24322.1"/>
    </source>
</evidence>
<comment type="function">
    <text evidence="8">Destroys radicals which are normally produced within the cells and which are toxic to biological systems.</text>
</comment>
<accession>A0AAJ6NPQ6</accession>
<dbReference type="InterPro" id="IPR019832">
    <property type="entry name" value="Mn/Fe_SOD_C"/>
</dbReference>
<comment type="catalytic activity">
    <reaction evidence="6 8">
        <text>2 superoxide + 2 H(+) = H2O2 + O2</text>
        <dbReference type="Rhea" id="RHEA:20696"/>
        <dbReference type="ChEBI" id="CHEBI:15378"/>
        <dbReference type="ChEBI" id="CHEBI:15379"/>
        <dbReference type="ChEBI" id="CHEBI:16240"/>
        <dbReference type="ChEBI" id="CHEBI:18421"/>
        <dbReference type="EC" id="1.15.1.1"/>
    </reaction>
</comment>
<keyword evidence="12" id="KW-1185">Reference proteome</keyword>
<dbReference type="InterPro" id="IPR019833">
    <property type="entry name" value="Mn/Fe_SOD_BS"/>
</dbReference>
<evidence type="ECO:0000256" key="3">
    <source>
        <dbReference type="ARBA" id="ARBA00022723"/>
    </source>
</evidence>
<proteinExistence type="inferred from homology"/>
<evidence type="ECO:0000259" key="9">
    <source>
        <dbReference type="Pfam" id="PF00081"/>
    </source>
</evidence>
<feature type="binding site" evidence="7">
    <location>
        <position position="28"/>
    </location>
    <ligand>
        <name>Mn(2+)</name>
        <dbReference type="ChEBI" id="CHEBI:29035"/>
    </ligand>
</feature>
<dbReference type="Pfam" id="PF00081">
    <property type="entry name" value="Sod_Fe_N"/>
    <property type="match status" value="1"/>
</dbReference>
<dbReference type="EC" id="1.15.1.1" evidence="8"/>
<feature type="domain" description="Manganese/iron superoxide dismutase C-terminal" evidence="10">
    <location>
        <begin position="95"/>
        <end position="195"/>
    </location>
</feature>
<evidence type="ECO:0000259" key="10">
    <source>
        <dbReference type="Pfam" id="PF02777"/>
    </source>
</evidence>
<evidence type="ECO:0000256" key="5">
    <source>
        <dbReference type="ARBA" id="ARBA00023004"/>
    </source>
</evidence>
<dbReference type="PIRSF" id="PIRSF000349">
    <property type="entry name" value="SODismutase"/>
    <property type="match status" value="1"/>
</dbReference>
<keyword evidence="3 7" id="KW-0479">Metal-binding</keyword>
<dbReference type="RefSeq" id="WP_281481645.1">
    <property type="nucleotide sequence ID" value="NZ_CP124543.1"/>
</dbReference>
<dbReference type="Gene3D" id="1.10.287.990">
    <property type="entry name" value="Fe,Mn superoxide dismutase (SOD) domain"/>
    <property type="match status" value="1"/>
</dbReference>
<dbReference type="PROSITE" id="PS00088">
    <property type="entry name" value="SOD_MN"/>
    <property type="match status" value="1"/>
</dbReference>
<feature type="binding site" evidence="7">
    <location>
        <position position="166"/>
    </location>
    <ligand>
        <name>Mn(2+)</name>
        <dbReference type="ChEBI" id="CHEBI:29035"/>
    </ligand>
</feature>
<dbReference type="InterPro" id="IPR001189">
    <property type="entry name" value="Mn/Fe_SOD"/>
</dbReference>
<reference evidence="11 12" key="1">
    <citation type="journal article" date="2023" name="Limnol Oceanogr Lett">
        <title>Environmental adaptations by the intertidal Antarctic cyanobacterium Halotia branconii CENA392 as revealed using long-read genome sequencing.</title>
        <authorList>
            <person name="Dextro R.B."/>
            <person name="Delbaje E."/>
            <person name="Freitas P.N.N."/>
            <person name="Geraldes V."/>
            <person name="Pinto E."/>
            <person name="Long P.F."/>
            <person name="Fiore M.F."/>
        </authorList>
    </citation>
    <scope>NUCLEOTIDE SEQUENCE [LARGE SCALE GENOMIC DNA]</scope>
    <source>
        <strain evidence="11 12">CENA392</strain>
    </source>
</reference>
<dbReference type="PRINTS" id="PR01703">
    <property type="entry name" value="MNSODISMTASE"/>
</dbReference>
<feature type="binding site" evidence="7">
    <location>
        <position position="162"/>
    </location>
    <ligand>
        <name>Mn(2+)</name>
        <dbReference type="ChEBI" id="CHEBI:29035"/>
    </ligand>
</feature>
<dbReference type="SUPFAM" id="SSF54719">
    <property type="entry name" value="Fe,Mn superoxide dismutase (SOD), C-terminal domain"/>
    <property type="match status" value="1"/>
</dbReference>
<dbReference type="Proteomes" id="UP001223520">
    <property type="component" value="Chromosome"/>
</dbReference>
<dbReference type="InterPro" id="IPR019831">
    <property type="entry name" value="Mn/Fe_SOD_N"/>
</dbReference>
<evidence type="ECO:0000256" key="1">
    <source>
        <dbReference type="ARBA" id="ARBA00008714"/>
    </source>
</evidence>
<dbReference type="PANTHER" id="PTHR42769:SF3">
    <property type="entry name" value="SUPEROXIDE DISMUTASE [FE] 2, CHLOROPLASTIC"/>
    <property type="match status" value="1"/>
</dbReference>
<feature type="domain" description="Manganese/iron superoxide dismutase N-terminal" evidence="9">
    <location>
        <begin position="3"/>
        <end position="87"/>
    </location>
</feature>
<dbReference type="SUPFAM" id="SSF46609">
    <property type="entry name" value="Fe,Mn superoxide dismutase (SOD), N-terminal domain"/>
    <property type="match status" value="1"/>
</dbReference>
<dbReference type="InterPro" id="IPR036324">
    <property type="entry name" value="Mn/Fe_SOD_N_sf"/>
</dbReference>
<sequence>MAFSQPPLPFDFNALEPYGMKGETFEYHYGKHHKSYVDNLNKLTDGTELADKPLEEVIKIAFKDSSKTGIFNNAAQVWNHTFFWNCLKPAGGGTPTGKLADQINKDFGSFDKFKEEFSNAAATQFGSGWAWLIDDGGKLQVIKTPNAENPIAHDKKALLTLDVWEHAYYLDHRNARPAFIKNFLDQLVNWEFAAENYAKA</sequence>
<name>A0AAJ6NPQ6_9CYAN</name>
<dbReference type="FunFam" id="3.55.40.20:FF:000001">
    <property type="entry name" value="Superoxide dismutase"/>
    <property type="match status" value="1"/>
</dbReference>